<evidence type="ECO:0000313" key="2">
    <source>
        <dbReference type="EMBL" id="SJM65861.1"/>
    </source>
</evidence>
<keyword evidence="1" id="KW-0472">Membrane</keyword>
<evidence type="ECO:0000313" key="3">
    <source>
        <dbReference type="Proteomes" id="UP000195913"/>
    </source>
</evidence>
<feature type="transmembrane region" description="Helical" evidence="1">
    <location>
        <begin position="82"/>
        <end position="99"/>
    </location>
</feature>
<feature type="transmembrane region" description="Helical" evidence="1">
    <location>
        <begin position="50"/>
        <end position="70"/>
    </location>
</feature>
<protein>
    <submittedName>
        <fullName evidence="2">Hypothetical membrane protein</fullName>
    </submittedName>
</protein>
<gene>
    <name evidence="2" type="ORF">FM101_09470</name>
</gene>
<dbReference type="AlphaFoldDB" id="A0A1R4GCE3"/>
<accession>A0A1R4GCE3</accession>
<dbReference type="EMBL" id="FUHW01000033">
    <property type="protein sequence ID" value="SJM65861.1"/>
    <property type="molecule type" value="Genomic_DNA"/>
</dbReference>
<feature type="transmembrane region" description="Helical" evidence="1">
    <location>
        <begin position="24"/>
        <end position="44"/>
    </location>
</feature>
<sequence length="149" mass="16085">MEDEPQNAAEVVTDEPSGTPIRPAGILAFVLEVALLCAAGLWAIKFLPLAPVVAVLVFLIPLVVLWGLLLSPQAPWRLGWPIHPVVAHVLFLVGVAALWSAGHGWLAGIMLVLTLVSIVMNWLKREELASGAVAQRSKRRRPAGRRAAR</sequence>
<dbReference type="Pfam" id="PF10823">
    <property type="entry name" value="DUF2568"/>
    <property type="match status" value="1"/>
</dbReference>
<reference evidence="2 3" key="1">
    <citation type="submission" date="2017-02" db="EMBL/GenBank/DDBJ databases">
        <authorList>
            <person name="Peterson S.W."/>
        </authorList>
    </citation>
    <scope>NUCLEOTIDE SEQUENCE [LARGE SCALE GENOMIC DNA]</scope>
    <source>
        <strain evidence="2 3">B Ar 00.02</strain>
    </source>
</reference>
<name>A0A1R4GCE3_9MICC</name>
<dbReference type="RefSeq" id="WP_086998785.1">
    <property type="nucleotide sequence ID" value="NZ_FUHW01000033.1"/>
</dbReference>
<keyword evidence="1" id="KW-0812">Transmembrane</keyword>
<keyword evidence="3" id="KW-1185">Reference proteome</keyword>
<dbReference type="InterPro" id="IPR021214">
    <property type="entry name" value="DUF2568"/>
</dbReference>
<evidence type="ECO:0000256" key="1">
    <source>
        <dbReference type="SAM" id="Phobius"/>
    </source>
</evidence>
<proteinExistence type="predicted"/>
<organism evidence="2 3">
    <name type="scientific">Arthrobacter rhombi</name>
    <dbReference type="NCBI Taxonomy" id="71253"/>
    <lineage>
        <taxon>Bacteria</taxon>
        <taxon>Bacillati</taxon>
        <taxon>Actinomycetota</taxon>
        <taxon>Actinomycetes</taxon>
        <taxon>Micrococcales</taxon>
        <taxon>Micrococcaceae</taxon>
        <taxon>Arthrobacter</taxon>
    </lineage>
</organism>
<keyword evidence="1" id="KW-1133">Transmembrane helix</keyword>
<dbReference type="Proteomes" id="UP000195913">
    <property type="component" value="Unassembled WGS sequence"/>
</dbReference>
<feature type="transmembrane region" description="Helical" evidence="1">
    <location>
        <begin position="105"/>
        <end position="123"/>
    </location>
</feature>